<proteinExistence type="predicted"/>
<dbReference type="Proteomes" id="UP000253383">
    <property type="component" value="Unassembled WGS sequence"/>
</dbReference>
<evidence type="ECO:0000313" key="3">
    <source>
        <dbReference type="Proteomes" id="UP000253383"/>
    </source>
</evidence>
<evidence type="ECO:0000313" key="2">
    <source>
        <dbReference type="EMBL" id="RCR71579.1"/>
    </source>
</evidence>
<dbReference type="PROSITE" id="PS50005">
    <property type="entry name" value="TPR"/>
    <property type="match status" value="2"/>
</dbReference>
<sequence length="737" mass="84295">MQGGFFNRYFISPSVADGFRLFLLWVVLTVWVSGCSQYSQKKLPVAYHNLNARYNAYLIARDRLREVERYQQKTYQENYNQPLPILLPLDSTKLEPVKAQLDDAIKKASLVAERHQNSKWLDNSYILLGTARMYRQDYGNAMEVFKYVNTKGESEDEKHEALILLMRTYVEIADYANGLNVAEYLRVQPLNKVNTRNYYLTKAYLHQKKQEYAVSAALLDATFPFLKKGETTARLHLIAGQLYDLTGKSEKAVAHYRSVLRNRPTYEQSFYATIYSIQGGRTSSERFSRMLNDRKNIDLKDKIYYTMGLLEARNERYPKAIEYWKKSIKETTTNTLQIPYTYQEMGKLYFEKLLDFPTAKAYYDSALALLPQQSADYKLLAGRKVFLDEFVAQQQTILTEDSLQKLAQMNPAALDRHLDEAIDRKLKQQQALLKQAQEIAAQASNRPATSSDIPADQRWLLYNPIMITQGKTEFTQKWGNRQLEDNWRRSQKESTAQLAAVDSAPQTGTALNATGADGSAPATLTAEERKAQKDALYATIPFSPEARNQSNQRLEDAYYRLGKLYKFQFNQPDKAIPTFETLLTRFPNTSVKPEVYYLLMVSNDQLNRPSTWKDKLLTEFPTSSYARQVGKTGTNGAPTATGESEAQRVYTEIYGLYKANNLSEALSRAETALGALTGSLIEDKMAVLRVILIGKVRGVEPYRQALIEFIRDYPTSSLLPKVREMQVAAEQQTAKRK</sequence>
<dbReference type="Pfam" id="PF13181">
    <property type="entry name" value="TPR_8"/>
    <property type="match status" value="1"/>
</dbReference>
<reference evidence="2 3" key="1">
    <citation type="submission" date="2018-07" db="EMBL/GenBank/DDBJ databases">
        <title>Genome analysis of Larkinella rosea.</title>
        <authorList>
            <person name="Zhou Z."/>
            <person name="Wang G."/>
        </authorList>
    </citation>
    <scope>NUCLEOTIDE SEQUENCE [LARGE SCALE GENOMIC DNA]</scope>
    <source>
        <strain evidence="3">zzj9</strain>
    </source>
</reference>
<dbReference type="EMBL" id="QOWE01000001">
    <property type="protein sequence ID" value="RCR71579.1"/>
    <property type="molecule type" value="Genomic_DNA"/>
</dbReference>
<keyword evidence="3" id="KW-1185">Reference proteome</keyword>
<accession>A0A368JV91</accession>
<gene>
    <name evidence="2" type="ORF">DUE52_01245</name>
</gene>
<dbReference type="SMART" id="SM00028">
    <property type="entry name" value="TPR"/>
    <property type="match status" value="4"/>
</dbReference>
<feature type="repeat" description="TPR" evidence="1">
    <location>
        <begin position="233"/>
        <end position="266"/>
    </location>
</feature>
<dbReference type="OrthoDB" id="1522549at2"/>
<dbReference type="Pfam" id="PF13174">
    <property type="entry name" value="TPR_6"/>
    <property type="match status" value="1"/>
</dbReference>
<protein>
    <recommendedName>
        <fullName evidence="4">Tetratricopeptide repeat protein</fullName>
    </recommendedName>
</protein>
<name>A0A368JV91_9BACT</name>
<dbReference type="Gene3D" id="1.25.40.10">
    <property type="entry name" value="Tetratricopeptide repeat domain"/>
    <property type="match status" value="4"/>
</dbReference>
<evidence type="ECO:0008006" key="4">
    <source>
        <dbReference type="Google" id="ProtNLM"/>
    </source>
</evidence>
<evidence type="ECO:0000256" key="1">
    <source>
        <dbReference type="PROSITE-ProRule" id="PRU00339"/>
    </source>
</evidence>
<dbReference type="RefSeq" id="WP_114404112.1">
    <property type="nucleotide sequence ID" value="NZ_QOWE01000001.1"/>
</dbReference>
<dbReference type="InterPro" id="IPR019734">
    <property type="entry name" value="TPR_rpt"/>
</dbReference>
<organism evidence="2 3">
    <name type="scientific">Larkinella punicea</name>
    <dbReference type="NCBI Taxonomy" id="2315727"/>
    <lineage>
        <taxon>Bacteria</taxon>
        <taxon>Pseudomonadati</taxon>
        <taxon>Bacteroidota</taxon>
        <taxon>Cytophagia</taxon>
        <taxon>Cytophagales</taxon>
        <taxon>Spirosomataceae</taxon>
        <taxon>Larkinella</taxon>
    </lineage>
</organism>
<dbReference type="InterPro" id="IPR011990">
    <property type="entry name" value="TPR-like_helical_dom_sf"/>
</dbReference>
<dbReference type="AlphaFoldDB" id="A0A368JV91"/>
<feature type="repeat" description="TPR" evidence="1">
    <location>
        <begin position="301"/>
        <end position="334"/>
    </location>
</feature>
<dbReference type="SUPFAM" id="SSF48452">
    <property type="entry name" value="TPR-like"/>
    <property type="match status" value="1"/>
</dbReference>
<comment type="caution">
    <text evidence="2">The sequence shown here is derived from an EMBL/GenBank/DDBJ whole genome shotgun (WGS) entry which is preliminary data.</text>
</comment>
<keyword evidence="1" id="KW-0802">TPR repeat</keyword>